<dbReference type="Gene3D" id="1.10.10.60">
    <property type="entry name" value="Homeodomain-like"/>
    <property type="match status" value="2"/>
</dbReference>
<dbReference type="AlphaFoldDB" id="A0A916Z8T1"/>
<keyword evidence="7" id="KW-1185">Reference proteome</keyword>
<evidence type="ECO:0000256" key="3">
    <source>
        <dbReference type="ARBA" id="ARBA00023159"/>
    </source>
</evidence>
<comment type="caution">
    <text evidence="6">The sequence shown here is derived from an EMBL/GenBank/DDBJ whole genome shotgun (WGS) entry which is preliminary data.</text>
</comment>
<proteinExistence type="predicted"/>
<dbReference type="Proteomes" id="UP000612456">
    <property type="component" value="Unassembled WGS sequence"/>
</dbReference>
<keyword evidence="1" id="KW-0805">Transcription regulation</keyword>
<dbReference type="InterPro" id="IPR037923">
    <property type="entry name" value="HTH-like"/>
</dbReference>
<evidence type="ECO:0000256" key="2">
    <source>
        <dbReference type="ARBA" id="ARBA00023125"/>
    </source>
</evidence>
<dbReference type="GO" id="GO:0003700">
    <property type="term" value="F:DNA-binding transcription factor activity"/>
    <property type="evidence" value="ECO:0007669"/>
    <property type="project" value="InterPro"/>
</dbReference>
<dbReference type="Pfam" id="PF02311">
    <property type="entry name" value="AraC_binding"/>
    <property type="match status" value="1"/>
</dbReference>
<reference evidence="6" key="2">
    <citation type="submission" date="2020-09" db="EMBL/GenBank/DDBJ databases">
        <authorList>
            <person name="Sun Q."/>
            <person name="Zhou Y."/>
        </authorList>
    </citation>
    <scope>NUCLEOTIDE SEQUENCE</scope>
    <source>
        <strain evidence="6">CGMCC 1.15178</strain>
    </source>
</reference>
<dbReference type="InterPro" id="IPR009057">
    <property type="entry name" value="Homeodomain-like_sf"/>
</dbReference>
<reference evidence="6" key="1">
    <citation type="journal article" date="2014" name="Int. J. Syst. Evol. Microbiol.">
        <title>Complete genome sequence of Corynebacterium casei LMG S-19264T (=DSM 44701T), isolated from a smear-ripened cheese.</title>
        <authorList>
            <consortium name="US DOE Joint Genome Institute (JGI-PGF)"/>
            <person name="Walter F."/>
            <person name="Albersmeier A."/>
            <person name="Kalinowski J."/>
            <person name="Ruckert C."/>
        </authorList>
    </citation>
    <scope>NUCLEOTIDE SEQUENCE</scope>
    <source>
        <strain evidence="6">CGMCC 1.15178</strain>
    </source>
</reference>
<dbReference type="SMART" id="SM00342">
    <property type="entry name" value="HTH_ARAC"/>
    <property type="match status" value="1"/>
</dbReference>
<dbReference type="InterPro" id="IPR003313">
    <property type="entry name" value="AraC-bd"/>
</dbReference>
<dbReference type="InterPro" id="IPR018062">
    <property type="entry name" value="HTH_AraC-typ_CS"/>
</dbReference>
<accession>A0A916Z8T1</accession>
<dbReference type="SUPFAM" id="SSF51215">
    <property type="entry name" value="Regulatory protein AraC"/>
    <property type="match status" value="1"/>
</dbReference>
<dbReference type="PANTHER" id="PTHR46796">
    <property type="entry name" value="HTH-TYPE TRANSCRIPTIONAL ACTIVATOR RHAS-RELATED"/>
    <property type="match status" value="1"/>
</dbReference>
<name>A0A916Z8T1_9BACL</name>
<dbReference type="InterPro" id="IPR050204">
    <property type="entry name" value="AraC_XylS_family_regulators"/>
</dbReference>
<evidence type="ECO:0000313" key="6">
    <source>
        <dbReference type="EMBL" id="GGD82189.1"/>
    </source>
</evidence>
<keyword evidence="4" id="KW-0804">Transcription</keyword>
<organism evidence="6 7">
    <name type="scientific">Paenibacillus nasutitermitis</name>
    <dbReference type="NCBI Taxonomy" id="1652958"/>
    <lineage>
        <taxon>Bacteria</taxon>
        <taxon>Bacillati</taxon>
        <taxon>Bacillota</taxon>
        <taxon>Bacilli</taxon>
        <taxon>Bacillales</taxon>
        <taxon>Paenibacillaceae</taxon>
        <taxon>Paenibacillus</taxon>
    </lineage>
</organism>
<dbReference type="Pfam" id="PF12833">
    <property type="entry name" value="HTH_18"/>
    <property type="match status" value="1"/>
</dbReference>
<feature type="domain" description="HTH araC/xylS-type" evidence="5">
    <location>
        <begin position="169"/>
        <end position="267"/>
    </location>
</feature>
<evidence type="ECO:0000256" key="1">
    <source>
        <dbReference type="ARBA" id="ARBA00023015"/>
    </source>
</evidence>
<keyword evidence="2" id="KW-0238">DNA-binding</keyword>
<dbReference type="EMBL" id="BMHP01000003">
    <property type="protein sequence ID" value="GGD82189.1"/>
    <property type="molecule type" value="Genomic_DNA"/>
</dbReference>
<evidence type="ECO:0000256" key="4">
    <source>
        <dbReference type="ARBA" id="ARBA00023163"/>
    </source>
</evidence>
<dbReference type="PROSITE" id="PS00041">
    <property type="entry name" value="HTH_ARAC_FAMILY_1"/>
    <property type="match status" value="1"/>
</dbReference>
<dbReference type="PROSITE" id="PS01124">
    <property type="entry name" value="HTH_ARAC_FAMILY_2"/>
    <property type="match status" value="1"/>
</dbReference>
<evidence type="ECO:0000259" key="5">
    <source>
        <dbReference type="PROSITE" id="PS01124"/>
    </source>
</evidence>
<dbReference type="GO" id="GO:0043565">
    <property type="term" value="F:sequence-specific DNA binding"/>
    <property type="evidence" value="ECO:0007669"/>
    <property type="project" value="InterPro"/>
</dbReference>
<evidence type="ECO:0000313" key="7">
    <source>
        <dbReference type="Proteomes" id="UP000612456"/>
    </source>
</evidence>
<dbReference type="InterPro" id="IPR018060">
    <property type="entry name" value="HTH_AraC"/>
</dbReference>
<protein>
    <recommendedName>
        <fullName evidence="5">HTH araC/xylS-type domain-containing protein</fullName>
    </recommendedName>
</protein>
<dbReference type="SUPFAM" id="SSF46689">
    <property type="entry name" value="Homeodomain-like"/>
    <property type="match status" value="2"/>
</dbReference>
<gene>
    <name evidence="6" type="ORF">GCM10010911_45380</name>
</gene>
<sequence length="299" mass="33921">MAALDHGWPIVHSVGDIVVKAGFVLDTRTIEDYELVYFPVGTDTVYELLGKPYVLDVPCFVFTRPDERHLYRFGGEKSVRHLFVHFDYEALRHADVRLISLLHGSAVHPVRHNSLIPGLIRQMLSIAGKQPLHWKSRLSALLAAALEELGASADLPPEDAALQMPIQITNAMAYMEEHLAEDLTIERIARQTGWSHEHFTRIFRASVGMTPKRALVEQRLRRAEQLMMNGQSSVKQIAYEVGFGDEHHFSKTYKKLRGINASDYIERCRNPIFRHIAAALDTESPYGASRHIVVNNHIK</sequence>
<keyword evidence="3" id="KW-0010">Activator</keyword>